<dbReference type="Pfam" id="PF03009">
    <property type="entry name" value="GDPD"/>
    <property type="match status" value="1"/>
</dbReference>
<dbReference type="RefSeq" id="WP_168105226.1">
    <property type="nucleotide sequence ID" value="NZ_CP051215.1"/>
</dbReference>
<accession>A0A846U1T8</accession>
<dbReference type="InterPro" id="IPR017946">
    <property type="entry name" value="PLC-like_Pdiesterase_TIM-brl"/>
</dbReference>
<protein>
    <submittedName>
        <fullName evidence="2">Glycerophosphodiester phosphodiesterase</fullName>
    </submittedName>
</protein>
<organism evidence="2 3">
    <name type="scientific">Spiroplasma platyhelix PALS-1</name>
    <dbReference type="NCBI Taxonomy" id="1276218"/>
    <lineage>
        <taxon>Bacteria</taxon>
        <taxon>Bacillati</taxon>
        <taxon>Mycoplasmatota</taxon>
        <taxon>Mollicutes</taxon>
        <taxon>Entomoplasmatales</taxon>
        <taxon>Spiroplasmataceae</taxon>
        <taxon>Spiroplasma</taxon>
    </lineage>
</organism>
<gene>
    <name evidence="2" type="ORF">HER12_03230</name>
</gene>
<dbReference type="Proteomes" id="UP000584587">
    <property type="component" value="Unassembled WGS sequence"/>
</dbReference>
<evidence type="ECO:0000313" key="3">
    <source>
        <dbReference type="Proteomes" id="UP000584587"/>
    </source>
</evidence>
<dbReference type="EMBL" id="JAAVVK010000002">
    <property type="protein sequence ID" value="NKE38756.1"/>
    <property type="molecule type" value="Genomic_DNA"/>
</dbReference>
<dbReference type="GO" id="GO:0008081">
    <property type="term" value="F:phosphoric diester hydrolase activity"/>
    <property type="evidence" value="ECO:0007669"/>
    <property type="project" value="InterPro"/>
</dbReference>
<dbReference type="AlphaFoldDB" id="A0A846U1T8"/>
<evidence type="ECO:0000313" key="2">
    <source>
        <dbReference type="EMBL" id="NKE38756.1"/>
    </source>
</evidence>
<keyword evidence="3" id="KW-1185">Reference proteome</keyword>
<dbReference type="PANTHER" id="PTHR46211:SF14">
    <property type="entry name" value="GLYCEROPHOSPHODIESTER PHOSPHODIESTERASE"/>
    <property type="match status" value="1"/>
</dbReference>
<reference evidence="2 3" key="1">
    <citation type="submission" date="2020-04" db="EMBL/GenBank/DDBJ databases">
        <title>Complete genome sequence of Spiroplasma platyhelix ATCC 51748, an insect isolate.</title>
        <authorList>
            <person name="Green E.A."/>
            <person name="Klassen J.L."/>
        </authorList>
    </citation>
    <scope>NUCLEOTIDE SEQUENCE [LARGE SCALE GENOMIC DNA]</scope>
    <source>
        <strain evidence="2 3">PALS-1</strain>
    </source>
</reference>
<dbReference type="InterPro" id="IPR030395">
    <property type="entry name" value="GP_PDE_dom"/>
</dbReference>
<comment type="caution">
    <text evidence="2">The sequence shown here is derived from an EMBL/GenBank/DDBJ whole genome shotgun (WGS) entry which is preliminary data.</text>
</comment>
<dbReference type="SUPFAM" id="SSF51695">
    <property type="entry name" value="PLC-like phosphodiesterases"/>
    <property type="match status" value="1"/>
</dbReference>
<sequence>MAILVAHRGFRSAAGENRMIDFENALKICPAVEFDIRLTKDNQVIIFHDDTFKRIAHQDVSVHDLTYQAIKELEFFKQNPTATPPLFLDFITKLSSNYQMINVEIKEEINRNYTSKELDLIFSTIKKLLDHTKAEVIVSSFNHAILNEINHRISQPMKKGYLFETQATFNEKYGQDFNYIHPGIATALNPEMIAKLKSLNKPLNIWTFQTNEEAAQISAAYQNQVYGFISDNPDLKIKN</sequence>
<dbReference type="PROSITE" id="PS51704">
    <property type="entry name" value="GP_PDE"/>
    <property type="match status" value="1"/>
</dbReference>
<name>A0A846U1T8_9MOLU</name>
<feature type="domain" description="GP-PDE" evidence="1">
    <location>
        <begin position="2"/>
        <end position="239"/>
    </location>
</feature>
<evidence type="ECO:0000259" key="1">
    <source>
        <dbReference type="PROSITE" id="PS51704"/>
    </source>
</evidence>
<proteinExistence type="predicted"/>
<dbReference type="PANTHER" id="PTHR46211">
    <property type="entry name" value="GLYCEROPHOSPHORYL DIESTER PHOSPHODIESTERASE"/>
    <property type="match status" value="1"/>
</dbReference>
<dbReference type="GO" id="GO:0006629">
    <property type="term" value="P:lipid metabolic process"/>
    <property type="evidence" value="ECO:0007669"/>
    <property type="project" value="InterPro"/>
</dbReference>
<dbReference type="Gene3D" id="3.20.20.190">
    <property type="entry name" value="Phosphatidylinositol (PI) phosphodiesterase"/>
    <property type="match status" value="1"/>
</dbReference>